<dbReference type="PATRIC" id="fig|69.6.peg.3646"/>
<accession>A0A0S2DKA3</accession>
<evidence type="ECO:0000313" key="2">
    <source>
        <dbReference type="EMBL" id="ALN59046.1"/>
    </source>
</evidence>
<feature type="compositionally biased region" description="Low complexity" evidence="1">
    <location>
        <begin position="11"/>
        <end position="28"/>
    </location>
</feature>
<dbReference type="KEGG" id="lez:GLE_3702"/>
<dbReference type="Proteomes" id="UP000061569">
    <property type="component" value="Chromosome"/>
</dbReference>
<reference evidence="2 3" key="1">
    <citation type="submission" date="2015-11" db="EMBL/GenBank/DDBJ databases">
        <title>Genome sequences of Lysobacter enzymogenes strain C3 and Lysobacter antibioticus ATCC 29479.</title>
        <authorList>
            <person name="Kobayashi D.Y."/>
        </authorList>
    </citation>
    <scope>NUCLEOTIDE SEQUENCE [LARGE SCALE GENOMIC DNA]</scope>
    <source>
        <strain evidence="2 3">C3</strain>
    </source>
</reference>
<sequence>MNAHDPERPDPQSGAQPPAPAEQAPASALDPARWIHRLRNELNTASMACAAAQAVLAGGAVVKAQENLERARGACARAAALLEQAPPRG</sequence>
<dbReference type="EMBL" id="CP013140">
    <property type="protein sequence ID" value="ALN59046.1"/>
    <property type="molecule type" value="Genomic_DNA"/>
</dbReference>
<name>A0A0S2DKA3_LYSEN</name>
<dbReference type="AlphaFoldDB" id="A0A0S2DKA3"/>
<evidence type="ECO:0000256" key="1">
    <source>
        <dbReference type="SAM" id="MobiDB-lite"/>
    </source>
</evidence>
<dbReference type="STRING" id="69.GLE_3702"/>
<feature type="region of interest" description="Disordered" evidence="1">
    <location>
        <begin position="1"/>
        <end position="29"/>
    </location>
</feature>
<proteinExistence type="predicted"/>
<feature type="compositionally biased region" description="Basic and acidic residues" evidence="1">
    <location>
        <begin position="1"/>
        <end position="10"/>
    </location>
</feature>
<gene>
    <name evidence="2" type="ORF">GLE_3702</name>
</gene>
<evidence type="ECO:0000313" key="3">
    <source>
        <dbReference type="Proteomes" id="UP000061569"/>
    </source>
</evidence>
<organism evidence="2 3">
    <name type="scientific">Lysobacter enzymogenes</name>
    <dbReference type="NCBI Taxonomy" id="69"/>
    <lineage>
        <taxon>Bacteria</taxon>
        <taxon>Pseudomonadati</taxon>
        <taxon>Pseudomonadota</taxon>
        <taxon>Gammaproteobacteria</taxon>
        <taxon>Lysobacterales</taxon>
        <taxon>Lysobacteraceae</taxon>
        <taxon>Lysobacter</taxon>
    </lineage>
</organism>
<protein>
    <submittedName>
        <fullName evidence="2">Uncharacterized protein</fullName>
    </submittedName>
</protein>